<evidence type="ECO:0000256" key="2">
    <source>
        <dbReference type="ARBA" id="ARBA00008000"/>
    </source>
</evidence>
<evidence type="ECO:0000256" key="3">
    <source>
        <dbReference type="ARBA" id="ARBA00022630"/>
    </source>
</evidence>
<dbReference type="InterPro" id="IPR016169">
    <property type="entry name" value="FAD-bd_PCMH_sub2"/>
</dbReference>
<dbReference type="EC" id="1.1.99.39" evidence="6"/>
<dbReference type="InterPro" id="IPR051264">
    <property type="entry name" value="FAD-oxidored/transferase_4"/>
</dbReference>
<dbReference type="Pfam" id="PF02913">
    <property type="entry name" value="FAD-oxidase_C"/>
    <property type="match status" value="1"/>
</dbReference>
<dbReference type="AlphaFoldDB" id="A0A7S1T9Y3"/>
<keyword evidence="3" id="KW-0285">Flavoprotein</keyword>
<evidence type="ECO:0000256" key="5">
    <source>
        <dbReference type="ARBA" id="ARBA00023002"/>
    </source>
</evidence>
<name>A0A7S1T9Y3_9CHLO</name>
<dbReference type="Gene3D" id="3.30.43.10">
    <property type="entry name" value="Uridine Diphospho-n-acetylenolpyruvylglucosamine Reductase, domain 2"/>
    <property type="match status" value="1"/>
</dbReference>
<dbReference type="GO" id="GO:0005739">
    <property type="term" value="C:mitochondrion"/>
    <property type="evidence" value="ECO:0007669"/>
    <property type="project" value="TreeGrafter"/>
</dbReference>
<evidence type="ECO:0000259" key="8">
    <source>
        <dbReference type="PROSITE" id="PS51387"/>
    </source>
</evidence>
<dbReference type="Gene3D" id="1.10.45.10">
    <property type="entry name" value="Vanillyl-alcohol Oxidase, Chain A, domain 4"/>
    <property type="match status" value="1"/>
</dbReference>
<dbReference type="EMBL" id="HBGG01043783">
    <property type="protein sequence ID" value="CAD9230243.1"/>
    <property type="molecule type" value="Transcribed_RNA"/>
</dbReference>
<dbReference type="PROSITE" id="PS51387">
    <property type="entry name" value="FAD_PCMH"/>
    <property type="match status" value="1"/>
</dbReference>
<proteinExistence type="inferred from homology"/>
<feature type="domain" description="FAD-binding PCMH-type" evidence="8">
    <location>
        <begin position="80"/>
        <end position="259"/>
    </location>
</feature>
<comment type="similarity">
    <text evidence="2">Belongs to the FAD-binding oxidoreductase/transferase type 4 family.</text>
</comment>
<evidence type="ECO:0000256" key="1">
    <source>
        <dbReference type="ARBA" id="ARBA00001974"/>
    </source>
</evidence>
<comment type="cofactor">
    <cofactor evidence="1">
        <name>FAD</name>
        <dbReference type="ChEBI" id="CHEBI:57692"/>
    </cofactor>
</comment>
<dbReference type="InterPro" id="IPR016164">
    <property type="entry name" value="FAD-linked_Oxase-like_C"/>
</dbReference>
<dbReference type="SUPFAM" id="SSF56176">
    <property type="entry name" value="FAD-binding/transporter-associated domain-like"/>
    <property type="match status" value="1"/>
</dbReference>
<organism evidence="9">
    <name type="scientific">Tetraselmis chuii</name>
    <dbReference type="NCBI Taxonomy" id="63592"/>
    <lineage>
        <taxon>Eukaryota</taxon>
        <taxon>Viridiplantae</taxon>
        <taxon>Chlorophyta</taxon>
        <taxon>core chlorophytes</taxon>
        <taxon>Chlorodendrophyceae</taxon>
        <taxon>Chlorodendrales</taxon>
        <taxon>Chlorodendraceae</taxon>
        <taxon>Tetraselmis</taxon>
    </lineage>
</organism>
<dbReference type="FunFam" id="3.30.70.2190:FF:000001">
    <property type="entry name" value="D-2-hydroxyglutarate dehydrogenase mitochondrial"/>
    <property type="match status" value="1"/>
</dbReference>
<evidence type="ECO:0000256" key="6">
    <source>
        <dbReference type="ARBA" id="ARBA00039003"/>
    </source>
</evidence>
<accession>A0A7S1T9Y3</accession>
<reference evidence="9" key="1">
    <citation type="submission" date="2021-01" db="EMBL/GenBank/DDBJ databases">
        <authorList>
            <person name="Corre E."/>
            <person name="Pelletier E."/>
            <person name="Niang G."/>
            <person name="Scheremetjew M."/>
            <person name="Finn R."/>
            <person name="Kale V."/>
            <person name="Holt S."/>
            <person name="Cochrane G."/>
            <person name="Meng A."/>
            <person name="Brown T."/>
            <person name="Cohen L."/>
        </authorList>
    </citation>
    <scope>NUCLEOTIDE SEQUENCE</scope>
    <source>
        <strain evidence="9">PLY429</strain>
    </source>
</reference>
<dbReference type="InterPro" id="IPR036318">
    <property type="entry name" value="FAD-bd_PCMH-like_sf"/>
</dbReference>
<protein>
    <recommendedName>
        <fullName evidence="6">D-2-hydroxyglutarate dehydrogenase</fullName>
        <ecNumber evidence="6">1.1.99.39</ecNumber>
    </recommendedName>
</protein>
<evidence type="ECO:0000256" key="7">
    <source>
        <dbReference type="ARBA" id="ARBA00051778"/>
    </source>
</evidence>
<dbReference type="GO" id="GO:0051990">
    <property type="term" value="F:(R)-2-hydroxyglutarate dehydrogenase activity"/>
    <property type="evidence" value="ECO:0007669"/>
    <property type="project" value="UniProtKB-EC"/>
</dbReference>
<comment type="catalytic activity">
    <reaction evidence="7">
        <text>(R)-2-hydroxyglutarate + A = 2-oxoglutarate + AH2</text>
        <dbReference type="Rhea" id="RHEA:38295"/>
        <dbReference type="ChEBI" id="CHEBI:13193"/>
        <dbReference type="ChEBI" id="CHEBI:15801"/>
        <dbReference type="ChEBI" id="CHEBI:16810"/>
        <dbReference type="ChEBI" id="CHEBI:17499"/>
        <dbReference type="EC" id="1.1.99.39"/>
    </reaction>
</comment>
<keyword evidence="4" id="KW-0274">FAD</keyword>
<evidence type="ECO:0000313" key="9">
    <source>
        <dbReference type="EMBL" id="CAD9230243.1"/>
    </source>
</evidence>
<dbReference type="FunFam" id="3.30.465.10:FF:000001">
    <property type="entry name" value="D-2-hydroxyglutarate dehydrogenase, mitochondrial"/>
    <property type="match status" value="1"/>
</dbReference>
<dbReference type="FunFam" id="3.30.43.10:FF:000002">
    <property type="entry name" value="D-2-hydroxyglutarate dehydrogenase, mitochondrial"/>
    <property type="match status" value="1"/>
</dbReference>
<dbReference type="InterPro" id="IPR016166">
    <property type="entry name" value="FAD-bd_PCMH"/>
</dbReference>
<dbReference type="InterPro" id="IPR016171">
    <property type="entry name" value="Vanillyl_alc_oxidase_C-sub2"/>
</dbReference>
<dbReference type="InterPro" id="IPR004113">
    <property type="entry name" value="FAD-bd_oxidored_4_C"/>
</dbReference>
<dbReference type="Gene3D" id="3.30.70.2740">
    <property type="match status" value="1"/>
</dbReference>
<dbReference type="FunFam" id="1.10.45.10:FF:000001">
    <property type="entry name" value="D-lactate dehydrogenase mitochondrial"/>
    <property type="match status" value="1"/>
</dbReference>
<dbReference type="PANTHER" id="PTHR43716:SF1">
    <property type="entry name" value="D-2-HYDROXYGLUTARATE DEHYDROGENASE, MITOCHONDRIAL"/>
    <property type="match status" value="1"/>
</dbReference>
<dbReference type="GO" id="GO:0071949">
    <property type="term" value="F:FAD binding"/>
    <property type="evidence" value="ECO:0007669"/>
    <property type="project" value="InterPro"/>
</dbReference>
<dbReference type="SUPFAM" id="SSF55103">
    <property type="entry name" value="FAD-linked oxidases, C-terminal domain"/>
    <property type="match status" value="1"/>
</dbReference>
<dbReference type="Gene3D" id="3.30.465.10">
    <property type="match status" value="1"/>
</dbReference>
<dbReference type="InterPro" id="IPR006094">
    <property type="entry name" value="Oxid_FAD_bind_N"/>
</dbReference>
<dbReference type="PANTHER" id="PTHR43716">
    <property type="entry name" value="D-2-HYDROXYGLUTARATE DEHYDROGENASE, MITOCHONDRIAL"/>
    <property type="match status" value="1"/>
</dbReference>
<dbReference type="InterPro" id="IPR016167">
    <property type="entry name" value="FAD-bd_PCMH_sub1"/>
</dbReference>
<dbReference type="Pfam" id="PF01565">
    <property type="entry name" value="FAD_binding_4"/>
    <property type="match status" value="1"/>
</dbReference>
<dbReference type="Gene3D" id="3.30.70.2190">
    <property type="match status" value="1"/>
</dbReference>
<keyword evidence="5" id="KW-0560">Oxidoreductase</keyword>
<sequence>MLPFTAIPKGQLLKCCSATGLTRCCAGHVASLATTACRSAEYGIVRAEDEAAFRRMLGDSAVFAGEEDCVVFNSDWMRKYHGRSRLALKPRTTEQVSAVLQYCNDRRLAVVPQGGNTGLVGGSVPVFDEVVLSTGNLNKIYSIDPVTGVLVGQAGCVLQHLDEHAREHGFTMPLDLGAKGSCQIGGNCATNAGGLRLLRYGSLHGSVLGLEVVLADGTVLDMLQTLRKDNTGYDLKQLFIGSEGTLGVITAVSILCPPAPTSVQVSFLAVPSFEAVQQVMVKAKRRLGEILSACEFMDRASVGVVTAHVAGVKSPLSSGDEHPFYMVVETSGSNEGHDRSKLETFLEEVMEEGLVVDGTIAESDTASAKIWHLRESISEGCLHAGRYLFKYDFSYAVADMYSLVTEMQERLKGRATVIGYGHLGDGNLHLNIMSDDETVGGDIEPFVYEFTQRLRGSISAEHGLGFMKGEKIGYSKPARAVQVMAQLKASFDPNNILNPYKVLPASSIAEARSAAKPAL</sequence>
<evidence type="ECO:0000256" key="4">
    <source>
        <dbReference type="ARBA" id="ARBA00022827"/>
    </source>
</evidence>
<gene>
    <name evidence="9" type="ORF">TCHU04912_LOCUS22639</name>
</gene>